<keyword evidence="2" id="KW-0963">Cytoplasm</keyword>
<dbReference type="GO" id="GO:0006508">
    <property type="term" value="P:proteolysis"/>
    <property type="evidence" value="ECO:0007669"/>
    <property type="project" value="UniProtKB-KW"/>
</dbReference>
<dbReference type="SUPFAM" id="SSF52096">
    <property type="entry name" value="ClpP/crotonase"/>
    <property type="match status" value="1"/>
</dbReference>
<keyword evidence="3 8" id="KW-0645">Protease</keyword>
<dbReference type="Gene3D" id="3.90.226.10">
    <property type="entry name" value="2-enoyl-CoA Hydratase, Chain A, domain 1"/>
    <property type="match status" value="1"/>
</dbReference>
<dbReference type="CDD" id="cd07016">
    <property type="entry name" value="S14_ClpP_1"/>
    <property type="match status" value="1"/>
</dbReference>
<gene>
    <name evidence="8" type="ORF">ABNX05_14960</name>
</gene>
<evidence type="ECO:0000256" key="2">
    <source>
        <dbReference type="ARBA" id="ARBA00022490"/>
    </source>
</evidence>
<evidence type="ECO:0000256" key="3">
    <source>
        <dbReference type="ARBA" id="ARBA00022670"/>
    </source>
</evidence>
<evidence type="ECO:0000256" key="1">
    <source>
        <dbReference type="ARBA" id="ARBA00007039"/>
    </source>
</evidence>
<evidence type="ECO:0000256" key="7">
    <source>
        <dbReference type="SAM" id="Coils"/>
    </source>
</evidence>
<evidence type="ECO:0000313" key="8">
    <source>
        <dbReference type="EMBL" id="MEQ6355928.1"/>
    </source>
</evidence>
<dbReference type="RefSeq" id="WP_349660439.1">
    <property type="nucleotide sequence ID" value="NZ_JBEGDG010000010.1"/>
</dbReference>
<keyword evidence="5" id="KW-0720">Serine protease</keyword>
<dbReference type="PANTHER" id="PTHR10381">
    <property type="entry name" value="ATP-DEPENDENT CLP PROTEASE PROTEOLYTIC SUBUNIT"/>
    <property type="match status" value="1"/>
</dbReference>
<keyword evidence="9" id="KW-1185">Reference proteome</keyword>
<keyword evidence="4 8" id="KW-0378">Hydrolase</keyword>
<evidence type="ECO:0000256" key="6">
    <source>
        <dbReference type="RuleBase" id="RU003567"/>
    </source>
</evidence>
<organism evidence="8 9">
    <name type="scientific">Lysinibacillus zambalensis</name>
    <dbReference type="NCBI Taxonomy" id="3160866"/>
    <lineage>
        <taxon>Bacteria</taxon>
        <taxon>Bacillati</taxon>
        <taxon>Bacillota</taxon>
        <taxon>Bacilli</taxon>
        <taxon>Bacillales</taxon>
        <taxon>Bacillaceae</taxon>
        <taxon>Lysinibacillus</taxon>
    </lineage>
</organism>
<proteinExistence type="inferred from homology"/>
<sequence>MKIEIKGPIINDSDQWIYDWFEIPATSPAKVNKAVDSAIQNKDGELLIVVNSGGGSVFSAAEIYTALKAFSGKVKVQIVGMAASAASVISMAGQHVEMSPVAQLMIHNATTGAWGDYNEMDATSDFLQKVNQTITNAYRSKTSKTEAELLQMMNKTTWMTASEAKENGFIDTIMFEDEIDAVASIEHPSLVEGAIPKNVLDKLRQQLKQDPINTTMNSVTQNEGGSKKMDLKTLKNEHPELVNQIVEEAVNNERQRIKDIENIAQPGMDSIVNKAKFETGASAENTAMEILKAQKEQAQNQLQNRMTDAQPLNKIEATEAPLQNADAEVDNLIDGIL</sequence>
<comment type="caution">
    <text evidence="8">The sequence shown here is derived from an EMBL/GenBank/DDBJ whole genome shotgun (WGS) entry which is preliminary data.</text>
</comment>
<protein>
    <recommendedName>
        <fullName evidence="6">ATP-dependent Clp protease proteolytic subunit</fullName>
    </recommendedName>
</protein>
<keyword evidence="7" id="KW-0175">Coiled coil</keyword>
<evidence type="ECO:0000256" key="5">
    <source>
        <dbReference type="ARBA" id="ARBA00022825"/>
    </source>
</evidence>
<dbReference type="PRINTS" id="PR00127">
    <property type="entry name" value="CLPPROTEASEP"/>
</dbReference>
<dbReference type="Proteomes" id="UP001478862">
    <property type="component" value="Unassembled WGS sequence"/>
</dbReference>
<dbReference type="GO" id="GO:0008233">
    <property type="term" value="F:peptidase activity"/>
    <property type="evidence" value="ECO:0007669"/>
    <property type="project" value="UniProtKB-KW"/>
</dbReference>
<comment type="similarity">
    <text evidence="1 6">Belongs to the peptidase S14 family.</text>
</comment>
<dbReference type="Pfam" id="PF00574">
    <property type="entry name" value="CLP_protease"/>
    <property type="match status" value="1"/>
</dbReference>
<accession>A0ABV1MTU6</accession>
<evidence type="ECO:0000256" key="4">
    <source>
        <dbReference type="ARBA" id="ARBA00022801"/>
    </source>
</evidence>
<dbReference type="InterPro" id="IPR001907">
    <property type="entry name" value="ClpP"/>
</dbReference>
<dbReference type="InterPro" id="IPR023562">
    <property type="entry name" value="ClpP/TepA"/>
</dbReference>
<dbReference type="NCBIfam" id="NF045542">
    <property type="entry name" value="Clp_rel_HeadMat"/>
    <property type="match status" value="1"/>
</dbReference>
<feature type="coiled-coil region" evidence="7">
    <location>
        <begin position="243"/>
        <end position="308"/>
    </location>
</feature>
<name>A0ABV1MTU6_9BACI</name>
<dbReference type="EMBL" id="JBEGDG010000010">
    <property type="protein sequence ID" value="MEQ6355928.1"/>
    <property type="molecule type" value="Genomic_DNA"/>
</dbReference>
<dbReference type="PANTHER" id="PTHR10381:SF70">
    <property type="entry name" value="ATP-DEPENDENT CLP PROTEASE PROTEOLYTIC SUBUNIT"/>
    <property type="match status" value="1"/>
</dbReference>
<dbReference type="InterPro" id="IPR029045">
    <property type="entry name" value="ClpP/crotonase-like_dom_sf"/>
</dbReference>
<evidence type="ECO:0000313" key="9">
    <source>
        <dbReference type="Proteomes" id="UP001478862"/>
    </source>
</evidence>
<reference evidence="8 9" key="1">
    <citation type="submission" date="2024-06" db="EMBL/GenBank/DDBJ databases">
        <title>Lysinibacillus zambalefons sp. nov., a Novel Firmicute Isolated from the Poon Bato Zambales Hyperalkaline Spring.</title>
        <authorList>
            <person name="Aja J.A."/>
            <person name="Lazaro J.E.H."/>
            <person name="Llorin L.D."/>
            <person name="Lim K.R."/>
            <person name="Teodosio J."/>
            <person name="Dalisay D.S."/>
        </authorList>
    </citation>
    <scope>NUCLEOTIDE SEQUENCE [LARGE SCALE GENOMIC DNA]</scope>
    <source>
        <strain evidence="8 9">M3</strain>
    </source>
</reference>